<gene>
    <name evidence="3" type="ORF">BN1204_041700</name>
    <name evidence="2" type="ORF">NCLIV_041700</name>
</gene>
<reference evidence="2" key="1">
    <citation type="submission" date="2011-02" db="EMBL/GenBank/DDBJ databases">
        <authorList>
            <person name="Aslett M."/>
        </authorList>
    </citation>
    <scope>NUCLEOTIDE SEQUENCE</scope>
    <source>
        <strain evidence="2">Liverpool</strain>
    </source>
</reference>
<accession>F0VBW1</accession>
<evidence type="ECO:0000313" key="3">
    <source>
        <dbReference type="EMBL" id="CEL68402.1"/>
    </source>
</evidence>
<name>F0VBW1_NEOCL</name>
<feature type="region of interest" description="Disordered" evidence="1">
    <location>
        <begin position="266"/>
        <end position="293"/>
    </location>
</feature>
<protein>
    <submittedName>
        <fullName evidence="2">Uncharacterized protein</fullName>
    </submittedName>
</protein>
<proteinExistence type="predicted"/>
<feature type="compositionally biased region" description="Polar residues" evidence="1">
    <location>
        <begin position="284"/>
        <end position="293"/>
    </location>
</feature>
<evidence type="ECO:0000313" key="2">
    <source>
        <dbReference type="EMBL" id="CBZ51095.1"/>
    </source>
</evidence>
<dbReference type="EMBL" id="FR823385">
    <property type="protein sequence ID" value="CBZ51095.1"/>
    <property type="molecule type" value="Genomic_DNA"/>
</dbReference>
<keyword evidence="4" id="KW-1185">Reference proteome</keyword>
<dbReference type="Proteomes" id="UP000007494">
    <property type="component" value="Chromosome IX"/>
</dbReference>
<dbReference type="RefSeq" id="XP_003881128.1">
    <property type="nucleotide sequence ID" value="XM_003881079.1"/>
</dbReference>
<feature type="compositionally biased region" description="Basic and acidic residues" evidence="1">
    <location>
        <begin position="148"/>
        <end position="160"/>
    </location>
</feature>
<dbReference type="AlphaFoldDB" id="F0VBW1"/>
<dbReference type="InParanoid" id="F0VBW1"/>
<evidence type="ECO:0000313" key="4">
    <source>
        <dbReference type="Proteomes" id="UP000007494"/>
    </source>
</evidence>
<reference evidence="3" key="4">
    <citation type="journal article" date="2015" name="PLoS ONE">
        <title>Comprehensive Evaluation of Toxoplasma gondii VEG and Neospora caninum LIV Genomes with Tachyzoite Stage Transcriptome and Proteome Defines Novel Transcript Features.</title>
        <authorList>
            <person name="Ramaprasad A."/>
            <person name="Mourier T."/>
            <person name="Naeem R."/>
            <person name="Malas T.B."/>
            <person name="Moussa E."/>
            <person name="Panigrahi A."/>
            <person name="Vermont S.J."/>
            <person name="Otto T.D."/>
            <person name="Wastling J."/>
            <person name="Pain A."/>
        </authorList>
    </citation>
    <scope>NUCLEOTIDE SEQUENCE</scope>
    <source>
        <strain evidence="3">Liverpool</strain>
    </source>
</reference>
<sequence length="293" mass="32908">MAGSQAASFRDQAWFPRSLKECAAGNASLRETFVCHFCGNPFSSFSLFPHLRTCKEKARNLQKKGRRTPIAAPPDVPATSEWREEYNAWARDIVEHQDLLTLCQLCGHGVLQNRMSTHLWKCSVNSREAHAHRHALTRVLAAPFSPYEEKTVDRRPREAQMRSGNPANASRTNTHFHQPLLLSAVEALCRESGEAHGERGRKPGRIRACPRLPTERSKGCTSAQRQTPVSRICRLACVTGVRGPKKPVEEPTQEHIYARKRLARPKVNKNLSFSGKQERLKRISSGSTTPPSM</sequence>
<dbReference type="eggNOG" id="ENOG502R0DP">
    <property type="taxonomic scope" value="Eukaryota"/>
</dbReference>
<dbReference type="EMBL" id="LN714484">
    <property type="protein sequence ID" value="CEL68402.1"/>
    <property type="molecule type" value="Genomic_DNA"/>
</dbReference>
<organism evidence="2 4">
    <name type="scientific">Neospora caninum (strain Liverpool)</name>
    <dbReference type="NCBI Taxonomy" id="572307"/>
    <lineage>
        <taxon>Eukaryota</taxon>
        <taxon>Sar</taxon>
        <taxon>Alveolata</taxon>
        <taxon>Apicomplexa</taxon>
        <taxon>Conoidasida</taxon>
        <taxon>Coccidia</taxon>
        <taxon>Eucoccidiorida</taxon>
        <taxon>Eimeriorina</taxon>
        <taxon>Sarcocystidae</taxon>
        <taxon>Neospora</taxon>
    </lineage>
</organism>
<reference evidence="4" key="3">
    <citation type="journal article" date="2012" name="PLoS Pathog.">
        <title>Comparative genomics of the apicomplexan parasites Toxoplasma gondii and Neospora caninum: Coccidia differing in host range and transmission strategy.</title>
        <authorList>
            <person name="Reid A.J."/>
            <person name="Vermont S.J."/>
            <person name="Cotton J.A."/>
            <person name="Harris D."/>
            <person name="Hill-Cawthorne G.A."/>
            <person name="Konen-Waisman S."/>
            <person name="Latham S.M."/>
            <person name="Mourier T."/>
            <person name="Norton R."/>
            <person name="Quail M.A."/>
            <person name="Sanders M."/>
            <person name="Shanmugam D."/>
            <person name="Sohal A."/>
            <person name="Wasmuth J.D."/>
            <person name="Brunk B."/>
            <person name="Grigg M.E."/>
            <person name="Howard J.C."/>
            <person name="Parkinson J."/>
            <person name="Roos D.S."/>
            <person name="Trees A.J."/>
            <person name="Berriman M."/>
            <person name="Pain A."/>
            <person name="Wastling J.M."/>
        </authorList>
    </citation>
    <scope>NUCLEOTIDE SEQUENCE [LARGE SCALE GENOMIC DNA]</scope>
    <source>
        <strain evidence="4">Liverpool</strain>
    </source>
</reference>
<evidence type="ECO:0000256" key="1">
    <source>
        <dbReference type="SAM" id="MobiDB-lite"/>
    </source>
</evidence>
<dbReference type="VEuPathDB" id="ToxoDB:NCLIV_041700"/>
<dbReference type="GeneID" id="13440081"/>
<feature type="compositionally biased region" description="Polar residues" evidence="1">
    <location>
        <begin position="162"/>
        <end position="174"/>
    </location>
</feature>
<reference evidence="2" key="2">
    <citation type="submission" date="2011-03" db="EMBL/GenBank/DDBJ databases">
        <title>Comparative genomics and transcriptomics of Neospora caninum and Toxoplasma gondii.</title>
        <authorList>
            <person name="Reid A.J."/>
            <person name="Sohal A."/>
            <person name="Harris D."/>
            <person name="Quail M."/>
            <person name="Sanders M."/>
            <person name="Berriman M."/>
            <person name="Wastling J.M."/>
            <person name="Pain A."/>
        </authorList>
    </citation>
    <scope>NUCLEOTIDE SEQUENCE</scope>
    <source>
        <strain evidence="2">Liverpool</strain>
    </source>
</reference>
<feature type="region of interest" description="Disordered" evidence="1">
    <location>
        <begin position="148"/>
        <end position="174"/>
    </location>
</feature>
<dbReference type="OrthoDB" id="10302627at2759"/>